<reference evidence="2 3" key="1">
    <citation type="journal article" date="2016" name="Mol. Biol. Evol.">
        <title>Comparative Genomics of Early-Diverging Mushroom-Forming Fungi Provides Insights into the Origins of Lignocellulose Decay Capabilities.</title>
        <authorList>
            <person name="Nagy L.G."/>
            <person name="Riley R."/>
            <person name="Tritt A."/>
            <person name="Adam C."/>
            <person name="Daum C."/>
            <person name="Floudas D."/>
            <person name="Sun H."/>
            <person name="Yadav J.S."/>
            <person name="Pangilinan J."/>
            <person name="Larsson K.H."/>
            <person name="Matsuura K."/>
            <person name="Barry K."/>
            <person name="Labutti K."/>
            <person name="Kuo R."/>
            <person name="Ohm R.A."/>
            <person name="Bhattacharya S.S."/>
            <person name="Shirouzu T."/>
            <person name="Yoshinaga Y."/>
            <person name="Martin F.M."/>
            <person name="Grigoriev I.V."/>
            <person name="Hibbett D.S."/>
        </authorList>
    </citation>
    <scope>NUCLEOTIDE SEQUENCE [LARGE SCALE GENOMIC DNA]</scope>
    <source>
        <strain evidence="2 3">HHB10207 ss-3</strain>
    </source>
</reference>
<evidence type="ECO:0000313" key="2">
    <source>
        <dbReference type="EMBL" id="KZT32696.1"/>
    </source>
</evidence>
<feature type="compositionally biased region" description="Gly residues" evidence="1">
    <location>
        <begin position="1"/>
        <end position="10"/>
    </location>
</feature>
<keyword evidence="3" id="KW-1185">Reference proteome</keyword>
<name>A0A165XYV1_9AGAM</name>
<dbReference type="Proteomes" id="UP000076798">
    <property type="component" value="Unassembled WGS sequence"/>
</dbReference>
<evidence type="ECO:0000256" key="1">
    <source>
        <dbReference type="SAM" id="MobiDB-lite"/>
    </source>
</evidence>
<organism evidence="2 3">
    <name type="scientific">Sistotremastrum suecicum HHB10207 ss-3</name>
    <dbReference type="NCBI Taxonomy" id="1314776"/>
    <lineage>
        <taxon>Eukaryota</taxon>
        <taxon>Fungi</taxon>
        <taxon>Dikarya</taxon>
        <taxon>Basidiomycota</taxon>
        <taxon>Agaricomycotina</taxon>
        <taxon>Agaricomycetes</taxon>
        <taxon>Sistotremastrales</taxon>
        <taxon>Sistotremastraceae</taxon>
        <taxon>Sistotremastrum</taxon>
    </lineage>
</organism>
<proteinExistence type="predicted"/>
<protein>
    <submittedName>
        <fullName evidence="2">Uncharacterized protein</fullName>
    </submittedName>
</protein>
<sequence>MCRGIAGGSGTSRKSSRKGKSHVTVALRHVATPSSSLHSLADGFLVMKTLDAVASAIDLFSPTMPTSSDAPSYPLTSEAAAPCFTTPASQHPDVSIPLGTVSC</sequence>
<dbReference type="AlphaFoldDB" id="A0A165XYV1"/>
<dbReference type="EMBL" id="KV428303">
    <property type="protein sequence ID" value="KZT32696.1"/>
    <property type="molecule type" value="Genomic_DNA"/>
</dbReference>
<accession>A0A165XYV1</accession>
<gene>
    <name evidence="2" type="ORF">SISSUDRAFT_519501</name>
</gene>
<feature type="region of interest" description="Disordered" evidence="1">
    <location>
        <begin position="1"/>
        <end position="23"/>
    </location>
</feature>
<evidence type="ECO:0000313" key="3">
    <source>
        <dbReference type="Proteomes" id="UP000076798"/>
    </source>
</evidence>